<keyword evidence="4" id="KW-1185">Reference proteome</keyword>
<dbReference type="EMBL" id="BGPR01012645">
    <property type="protein sequence ID" value="GBN57009.1"/>
    <property type="molecule type" value="Genomic_DNA"/>
</dbReference>
<dbReference type="Proteomes" id="UP000499080">
    <property type="component" value="Unassembled WGS sequence"/>
</dbReference>
<protein>
    <submittedName>
        <fullName evidence="3">Uncharacterized protein</fullName>
    </submittedName>
</protein>
<sequence length="101" mass="11743">MQELRSTQPPLRPPDTQNPQKEVRQHQPFTPAPNRPKGGPNSFGGWDQKEVRHAIGDRTVYQPHLHLYTSRENENLHIESGNFSLKITHEKYTIHTPYFSC</sequence>
<gene>
    <name evidence="3" type="ORF">AVEN_236009_1</name>
    <name evidence="2" type="ORF">AVEN_926_1</name>
</gene>
<organism evidence="3 4">
    <name type="scientific">Araneus ventricosus</name>
    <name type="common">Orbweaver spider</name>
    <name type="synonym">Epeira ventricosa</name>
    <dbReference type="NCBI Taxonomy" id="182803"/>
    <lineage>
        <taxon>Eukaryota</taxon>
        <taxon>Metazoa</taxon>
        <taxon>Ecdysozoa</taxon>
        <taxon>Arthropoda</taxon>
        <taxon>Chelicerata</taxon>
        <taxon>Arachnida</taxon>
        <taxon>Araneae</taxon>
        <taxon>Araneomorphae</taxon>
        <taxon>Entelegynae</taxon>
        <taxon>Araneoidea</taxon>
        <taxon>Araneidae</taxon>
        <taxon>Araneus</taxon>
    </lineage>
</organism>
<accession>A0A4Y2Q0J3</accession>
<comment type="caution">
    <text evidence="3">The sequence shown here is derived from an EMBL/GenBank/DDBJ whole genome shotgun (WGS) entry which is preliminary data.</text>
</comment>
<feature type="compositionally biased region" description="Polar residues" evidence="1">
    <location>
        <begin position="1"/>
        <end position="20"/>
    </location>
</feature>
<dbReference type="AlphaFoldDB" id="A0A4Y2Q0J3"/>
<evidence type="ECO:0000313" key="2">
    <source>
        <dbReference type="EMBL" id="GBN57003.1"/>
    </source>
</evidence>
<evidence type="ECO:0000313" key="3">
    <source>
        <dbReference type="EMBL" id="GBN57009.1"/>
    </source>
</evidence>
<feature type="region of interest" description="Disordered" evidence="1">
    <location>
        <begin position="1"/>
        <end position="48"/>
    </location>
</feature>
<proteinExistence type="predicted"/>
<name>A0A4Y2Q0J3_ARAVE</name>
<evidence type="ECO:0000256" key="1">
    <source>
        <dbReference type="SAM" id="MobiDB-lite"/>
    </source>
</evidence>
<reference evidence="3 4" key="1">
    <citation type="journal article" date="2019" name="Sci. Rep.">
        <title>Orb-weaving spider Araneus ventricosus genome elucidates the spidroin gene catalogue.</title>
        <authorList>
            <person name="Kono N."/>
            <person name="Nakamura H."/>
            <person name="Ohtoshi R."/>
            <person name="Moran D.A.P."/>
            <person name="Shinohara A."/>
            <person name="Yoshida Y."/>
            <person name="Fujiwara M."/>
            <person name="Mori M."/>
            <person name="Tomita M."/>
            <person name="Arakawa K."/>
        </authorList>
    </citation>
    <scope>NUCLEOTIDE SEQUENCE [LARGE SCALE GENOMIC DNA]</scope>
</reference>
<dbReference type="EMBL" id="BGPR01012644">
    <property type="protein sequence ID" value="GBN57003.1"/>
    <property type="molecule type" value="Genomic_DNA"/>
</dbReference>
<evidence type="ECO:0000313" key="4">
    <source>
        <dbReference type="Proteomes" id="UP000499080"/>
    </source>
</evidence>